<dbReference type="InterPro" id="IPR019489">
    <property type="entry name" value="Clp_ATPase_C"/>
</dbReference>
<evidence type="ECO:0000256" key="10">
    <source>
        <dbReference type="RuleBase" id="RU004432"/>
    </source>
</evidence>
<evidence type="ECO:0000256" key="5">
    <source>
        <dbReference type="ARBA" id="ARBA00023054"/>
    </source>
</evidence>
<dbReference type="Gene3D" id="1.10.8.60">
    <property type="match status" value="1"/>
</dbReference>
<name>A0ABW5TJ24_9ENTE</name>
<comment type="subcellular location">
    <subcellularLocation>
        <location evidence="11">Cytoplasm</location>
    </subcellularLocation>
</comment>
<dbReference type="CDD" id="cd19499">
    <property type="entry name" value="RecA-like_ClpB_Hsp104-like"/>
    <property type="match status" value="1"/>
</dbReference>
<accession>A0ABW5TJ24</accession>
<keyword evidence="3 10" id="KW-0547">Nucleotide-binding</keyword>
<dbReference type="NCBIfam" id="TIGR03346">
    <property type="entry name" value="chaperone_ClpB"/>
    <property type="match status" value="1"/>
</dbReference>
<dbReference type="PROSITE" id="PS00870">
    <property type="entry name" value="CLPAB_1"/>
    <property type="match status" value="1"/>
</dbReference>
<dbReference type="SUPFAM" id="SSF52540">
    <property type="entry name" value="P-loop containing nucleoside triphosphate hydrolases"/>
    <property type="match status" value="2"/>
</dbReference>
<dbReference type="CDD" id="cd00009">
    <property type="entry name" value="AAA"/>
    <property type="match status" value="1"/>
</dbReference>
<dbReference type="Pfam" id="PF17871">
    <property type="entry name" value="AAA_lid_9"/>
    <property type="match status" value="1"/>
</dbReference>
<organism evidence="13 14">
    <name type="scientific">Enterococcus camelliae</name>
    <dbReference type="NCBI Taxonomy" id="453959"/>
    <lineage>
        <taxon>Bacteria</taxon>
        <taxon>Bacillati</taxon>
        <taxon>Bacillota</taxon>
        <taxon>Bacilli</taxon>
        <taxon>Lactobacillales</taxon>
        <taxon>Enterococcaceae</taxon>
        <taxon>Enterococcus</taxon>
    </lineage>
</organism>
<dbReference type="Gene3D" id="3.40.50.300">
    <property type="entry name" value="P-loop containing nucleotide triphosphate hydrolases"/>
    <property type="match status" value="3"/>
</dbReference>
<keyword evidence="6 10" id="KW-0143">Chaperone</keyword>
<dbReference type="InterPro" id="IPR028299">
    <property type="entry name" value="ClpA/B_CS2"/>
</dbReference>
<proteinExistence type="inferred from homology"/>
<dbReference type="Pfam" id="PF02861">
    <property type="entry name" value="Clp_N"/>
    <property type="match status" value="1"/>
</dbReference>
<keyword evidence="4 10" id="KW-0067">ATP-binding</keyword>
<dbReference type="PROSITE" id="PS00871">
    <property type="entry name" value="CLPAB_2"/>
    <property type="match status" value="1"/>
</dbReference>
<dbReference type="Proteomes" id="UP001597427">
    <property type="component" value="Unassembled WGS sequence"/>
</dbReference>
<feature type="coiled-coil region" evidence="11">
    <location>
        <begin position="49"/>
        <end position="76"/>
    </location>
</feature>
<evidence type="ECO:0000256" key="2">
    <source>
        <dbReference type="ARBA" id="ARBA00022737"/>
    </source>
</evidence>
<dbReference type="InterPro" id="IPR003959">
    <property type="entry name" value="ATPase_AAA_core"/>
</dbReference>
<dbReference type="Gene3D" id="1.10.1780.10">
    <property type="entry name" value="Clp, N-terminal domain"/>
    <property type="match status" value="1"/>
</dbReference>
<feature type="domain" description="Clp R" evidence="12">
    <location>
        <begin position="3"/>
        <end position="148"/>
    </location>
</feature>
<dbReference type="Pfam" id="PF10431">
    <property type="entry name" value="ClpB_D2-small"/>
    <property type="match status" value="1"/>
</dbReference>
<dbReference type="PANTHER" id="PTHR11638:SF18">
    <property type="entry name" value="HEAT SHOCK PROTEIN 104"/>
    <property type="match status" value="1"/>
</dbReference>
<dbReference type="Pfam" id="PF07724">
    <property type="entry name" value="AAA_2"/>
    <property type="match status" value="1"/>
</dbReference>
<dbReference type="SMART" id="SM01086">
    <property type="entry name" value="ClpB_D2-small"/>
    <property type="match status" value="1"/>
</dbReference>
<dbReference type="RefSeq" id="WP_379979949.1">
    <property type="nucleotide sequence ID" value="NZ_JBHUMO010000023.1"/>
</dbReference>
<gene>
    <name evidence="11 13" type="primary">clpB</name>
    <name evidence="13" type="ORF">ACFSR0_03480</name>
</gene>
<dbReference type="InterPro" id="IPR041546">
    <property type="entry name" value="ClpA/ClpB_AAA_lid"/>
</dbReference>
<dbReference type="PANTHER" id="PTHR11638">
    <property type="entry name" value="ATP-DEPENDENT CLP PROTEASE"/>
    <property type="match status" value="1"/>
</dbReference>
<reference evidence="14" key="1">
    <citation type="journal article" date="2019" name="Int. J. Syst. Evol. Microbiol.">
        <title>The Global Catalogue of Microorganisms (GCM) 10K type strain sequencing project: providing services to taxonomists for standard genome sequencing and annotation.</title>
        <authorList>
            <consortium name="The Broad Institute Genomics Platform"/>
            <consortium name="The Broad Institute Genome Sequencing Center for Infectious Disease"/>
            <person name="Wu L."/>
            <person name="Ma J."/>
        </authorList>
    </citation>
    <scope>NUCLEOTIDE SEQUENCE [LARGE SCALE GENOMIC DNA]</scope>
    <source>
        <strain evidence="14">TISTR 932</strain>
    </source>
</reference>
<dbReference type="InterPro" id="IPR003593">
    <property type="entry name" value="AAA+_ATPase"/>
</dbReference>
<keyword evidence="2 9" id="KW-0677">Repeat</keyword>
<evidence type="ECO:0000256" key="11">
    <source>
        <dbReference type="RuleBase" id="RU362034"/>
    </source>
</evidence>
<keyword evidence="5 11" id="KW-0175">Coiled coil</keyword>
<dbReference type="SMART" id="SM00382">
    <property type="entry name" value="AAA"/>
    <property type="match status" value="2"/>
</dbReference>
<comment type="subunit">
    <text evidence="11">Homohexamer; The oligomerization is ATP-dependent.</text>
</comment>
<dbReference type="InterPro" id="IPR004176">
    <property type="entry name" value="Clp_R_N"/>
</dbReference>
<dbReference type="InterPro" id="IPR027417">
    <property type="entry name" value="P-loop_NTPase"/>
</dbReference>
<sequence>MEMEKMTTTMQSSLAEAQQVAINRHHQEIDIAHLWKIFMQPNHFARNLYKDAGIDVDEFEREVDRLLDELPVVEGNQVNYGQTMSQNLFRLLTEADQIRDSFQDDYLSTEIVLLALMKLKHYPLTEYLNKQQVTEKQLRTAIEEMRGGDRVTSQNQEETYKALEKYGVDLIQQVKNGKMDPIIGRDEEIRDVIRILSRKTKNNPVLIGEPGVGKTAIVEGLAQRIVRKDVPENLKDKTIFSLDMGALIAGAKFRGEFEERLKAVLQEVKKSDGHIILFIDEIHNIVGAGKTEGSMDAGNLLKPMLARGELHTIGATTLDEYRQYMEKDKALERRFQKVLVKEPTVEDTISILRGLKERFEIHHGVNIHDNALVAAATLSDRYITDRFLPDKAIDLVDEACATIRVEMNSMPTELDQVTRRLMQLEIEEAALKKESDDASKKRLASLQEELADLREEANSMKMQWETEKEEVNAVSSKRAEIDQAKHELEDAENNYDLERAAVLRHGTIPQLTKELNELEEKNKNDFGRMVQESVTENEIATVVGRLTGIPVTRLVEGEREKLMKLNETLHERVIGQDEAVDAVSDAVLRSRAGLQDPHRPLGSFLFLGPTGVGKTELAKALAENLFDSEDHMVRIDMSEYMEKHSVSRLVGAPPGYVGYEEGGQLTEAVRRNPYTIVLLDEIEKAHPDVFNILLQVLDDGRLTDSKGRVVDFKNTVMIMTSNIGSQLLLEGVTQEGTIPEKVKEQVLTMLRGSFKPEFLNRIDDTILFTPLSLENVKDIVDKIISQVAQRLEAQDIYLELSNEAKNWIAENAYEPAYGARPLKRFITREVETPLAKEIISGRILPKTRVVITLLDHHLVFQNEPVVEEE</sequence>
<keyword evidence="14" id="KW-1185">Reference proteome</keyword>
<dbReference type="PROSITE" id="PS51903">
    <property type="entry name" value="CLP_R"/>
    <property type="match status" value="1"/>
</dbReference>
<keyword evidence="11" id="KW-0963">Cytoplasm</keyword>
<evidence type="ECO:0000259" key="12">
    <source>
        <dbReference type="PROSITE" id="PS51903"/>
    </source>
</evidence>
<evidence type="ECO:0000256" key="1">
    <source>
        <dbReference type="ARBA" id="ARBA00008675"/>
    </source>
</evidence>
<dbReference type="InterPro" id="IPR018368">
    <property type="entry name" value="ClpA/B_CS1"/>
</dbReference>
<evidence type="ECO:0000313" key="14">
    <source>
        <dbReference type="Proteomes" id="UP001597427"/>
    </source>
</evidence>
<protein>
    <recommendedName>
        <fullName evidence="11">Chaperone protein ClpB</fullName>
    </recommendedName>
</protein>
<dbReference type="PRINTS" id="PR00300">
    <property type="entry name" value="CLPPROTEASEA"/>
</dbReference>
<evidence type="ECO:0000256" key="9">
    <source>
        <dbReference type="PROSITE-ProRule" id="PRU01251"/>
    </source>
</evidence>
<dbReference type="InterPro" id="IPR036628">
    <property type="entry name" value="Clp_N_dom_sf"/>
</dbReference>
<evidence type="ECO:0000256" key="8">
    <source>
        <dbReference type="ARBA" id="ARBA00026057"/>
    </source>
</evidence>
<comment type="similarity">
    <text evidence="1 10">Belongs to the ClpA/ClpB family.</text>
</comment>
<comment type="function">
    <text evidence="7">Part of a stress-induced multi-chaperone system, it is involved in the recovery of the cell from heat-induced damage, in cooperation with DnaK, DnaJ and GrpE. Acts before DnaK, in the processing of protein aggregates. Protein binding stimulates the ATPase activity; ATP hydrolysis unfolds the denatured protein aggregates, which probably helps expose new hydrophobic binding sites on the surface of ClpB-bound aggregates, contributing to the solubilization and refolding of denatured protein aggregates by DnaK.</text>
</comment>
<dbReference type="Pfam" id="PF00004">
    <property type="entry name" value="AAA"/>
    <property type="match status" value="1"/>
</dbReference>
<keyword evidence="11" id="KW-0346">Stress response</keyword>
<feature type="coiled-coil region" evidence="11">
    <location>
        <begin position="414"/>
        <end position="501"/>
    </location>
</feature>
<comment type="caution">
    <text evidence="13">The sequence shown here is derived from an EMBL/GenBank/DDBJ whole genome shotgun (WGS) entry which is preliminary data.</text>
</comment>
<evidence type="ECO:0000256" key="3">
    <source>
        <dbReference type="ARBA" id="ARBA00022741"/>
    </source>
</evidence>
<dbReference type="InterPro" id="IPR017730">
    <property type="entry name" value="Chaperonin_ClpB"/>
</dbReference>
<evidence type="ECO:0000256" key="6">
    <source>
        <dbReference type="ARBA" id="ARBA00023186"/>
    </source>
</evidence>
<dbReference type="EMBL" id="JBHUMO010000023">
    <property type="protein sequence ID" value="MFD2728493.1"/>
    <property type="molecule type" value="Genomic_DNA"/>
</dbReference>
<evidence type="ECO:0000256" key="4">
    <source>
        <dbReference type="ARBA" id="ARBA00022840"/>
    </source>
</evidence>
<dbReference type="InterPro" id="IPR001270">
    <property type="entry name" value="ClpA/B"/>
</dbReference>
<evidence type="ECO:0000256" key="7">
    <source>
        <dbReference type="ARBA" id="ARBA00025613"/>
    </source>
</evidence>
<dbReference type="InterPro" id="IPR050130">
    <property type="entry name" value="ClpA_ClpB"/>
</dbReference>
<dbReference type="SUPFAM" id="SSF81923">
    <property type="entry name" value="Double Clp-N motif"/>
    <property type="match status" value="1"/>
</dbReference>
<comment type="subunit">
    <text evidence="8">Homohexamer. The oligomerization is ATP-dependent.</text>
</comment>
<evidence type="ECO:0000313" key="13">
    <source>
        <dbReference type="EMBL" id="MFD2728493.1"/>
    </source>
</evidence>